<protein>
    <submittedName>
        <fullName evidence="2">Uncharacterized protein</fullName>
    </submittedName>
</protein>
<name>A0A3M4L6H8_PSEA0</name>
<feature type="region of interest" description="Disordered" evidence="1">
    <location>
        <begin position="13"/>
        <end position="61"/>
    </location>
</feature>
<gene>
    <name evidence="2" type="ORF">ALQ05_05274</name>
</gene>
<evidence type="ECO:0000256" key="1">
    <source>
        <dbReference type="SAM" id="MobiDB-lite"/>
    </source>
</evidence>
<reference evidence="2 3" key="1">
    <citation type="submission" date="2018-08" db="EMBL/GenBank/DDBJ databases">
        <title>Recombination of ecologically and evolutionarily significant loci maintains genetic cohesion in the Pseudomonas syringae species complex.</title>
        <authorList>
            <person name="Dillon M."/>
            <person name="Thakur S."/>
            <person name="Almeida R.N.D."/>
            <person name="Weir B.S."/>
            <person name="Guttman D.S."/>
        </authorList>
    </citation>
    <scope>NUCLEOTIDE SEQUENCE [LARGE SCALE GENOMIC DNA]</scope>
    <source>
        <strain evidence="2 3">ICMP 535</strain>
    </source>
</reference>
<organism evidence="2 3">
    <name type="scientific">Pseudomonas amygdali pv. mori</name>
    <dbReference type="NCBI Taxonomy" id="34065"/>
    <lineage>
        <taxon>Bacteria</taxon>
        <taxon>Pseudomonadati</taxon>
        <taxon>Pseudomonadota</taxon>
        <taxon>Gammaproteobacteria</taxon>
        <taxon>Pseudomonadales</taxon>
        <taxon>Pseudomonadaceae</taxon>
        <taxon>Pseudomonas</taxon>
        <taxon>Pseudomonas amygdali</taxon>
    </lineage>
</organism>
<comment type="caution">
    <text evidence="2">The sequence shown here is derived from an EMBL/GenBank/DDBJ whole genome shotgun (WGS) entry which is preliminary data.</text>
</comment>
<accession>A0A3M4L6H8</accession>
<evidence type="ECO:0000313" key="3">
    <source>
        <dbReference type="Proteomes" id="UP000279553"/>
    </source>
</evidence>
<evidence type="ECO:0000313" key="2">
    <source>
        <dbReference type="EMBL" id="RMQ36621.1"/>
    </source>
</evidence>
<dbReference type="Proteomes" id="UP000279553">
    <property type="component" value="Unassembled WGS sequence"/>
</dbReference>
<proteinExistence type="predicted"/>
<dbReference type="EMBL" id="RBRD01000161">
    <property type="protein sequence ID" value="RMQ36621.1"/>
    <property type="molecule type" value="Genomic_DNA"/>
</dbReference>
<sequence length="261" mass="29220">MCLLFHHRARQHHAYHSNAARPSQGQGPHAHLRSSSPSHCGRLHLHHQQTKEASPYHPFTVRSERRRACSMSKYKLDAKTLTLLKAQAKLTETFNHTIRSAKSGTLSFRLRVEHASAETQFRVEVGSQCHSLTLPNTTTMHFQLADFIEEIANGLLDFGTSTAKRRNGKYGVLDEQLSLQVFDLVRRGGMLSLDVGLEQPIHVSIHRNRTRTAATTLMTIGVRQPRTKCFTLSGPDAEIHEKVIESINHLASIATPAMQVA</sequence>
<dbReference type="AlphaFoldDB" id="A0A3M4L6H8"/>